<dbReference type="PANTHER" id="PTHR30386">
    <property type="entry name" value="MEMBRANE FUSION SUBUNIT OF EMRAB-TOLC MULTIDRUG EFFLUX PUMP"/>
    <property type="match status" value="1"/>
</dbReference>
<gene>
    <name evidence="9" type="ORF">SAMN05216167_104260</name>
</gene>
<feature type="domain" description="Multidrug resistance protein MdtA-like barrel-sandwich hybrid" evidence="7">
    <location>
        <begin position="59"/>
        <end position="269"/>
    </location>
</feature>
<dbReference type="AlphaFoldDB" id="A0A1I1RH20"/>
<name>A0A1I1RH20_9BACT</name>
<dbReference type="OrthoDB" id="9811754at2"/>
<keyword evidence="3 6" id="KW-1133">Transmembrane helix</keyword>
<feature type="domain" description="CusB-like beta-barrel" evidence="8">
    <location>
        <begin position="274"/>
        <end position="313"/>
    </location>
</feature>
<dbReference type="InterPro" id="IPR058625">
    <property type="entry name" value="MdtA-like_BSH"/>
</dbReference>
<feature type="coiled-coil region" evidence="5">
    <location>
        <begin position="106"/>
        <end position="140"/>
    </location>
</feature>
<evidence type="ECO:0000256" key="1">
    <source>
        <dbReference type="ARBA" id="ARBA00004167"/>
    </source>
</evidence>
<dbReference type="Pfam" id="PF25917">
    <property type="entry name" value="BSH_RND"/>
    <property type="match status" value="1"/>
</dbReference>
<evidence type="ECO:0000259" key="8">
    <source>
        <dbReference type="Pfam" id="PF25954"/>
    </source>
</evidence>
<evidence type="ECO:0000256" key="2">
    <source>
        <dbReference type="ARBA" id="ARBA00022692"/>
    </source>
</evidence>
<dbReference type="PRINTS" id="PR01490">
    <property type="entry name" value="RTXTOXIND"/>
</dbReference>
<dbReference type="InterPro" id="IPR058792">
    <property type="entry name" value="Beta-barrel_RND_2"/>
</dbReference>
<dbReference type="GO" id="GO:0055085">
    <property type="term" value="P:transmembrane transport"/>
    <property type="evidence" value="ECO:0007669"/>
    <property type="project" value="InterPro"/>
</dbReference>
<feature type="transmembrane region" description="Helical" evidence="6">
    <location>
        <begin position="20"/>
        <end position="38"/>
    </location>
</feature>
<proteinExistence type="predicted"/>
<dbReference type="PANTHER" id="PTHR30386:SF26">
    <property type="entry name" value="TRANSPORT PROTEIN COMB"/>
    <property type="match status" value="1"/>
</dbReference>
<reference evidence="9 10" key="1">
    <citation type="submission" date="2016-10" db="EMBL/GenBank/DDBJ databases">
        <authorList>
            <person name="de Groot N.N."/>
        </authorList>
    </citation>
    <scope>NUCLEOTIDE SEQUENCE [LARGE SCALE GENOMIC DNA]</scope>
    <source>
        <strain evidence="9 10">DSM 26130</strain>
    </source>
</reference>
<dbReference type="SUPFAM" id="SSF111369">
    <property type="entry name" value="HlyD-like secretion proteins"/>
    <property type="match status" value="2"/>
</dbReference>
<dbReference type="GO" id="GO:0016020">
    <property type="term" value="C:membrane"/>
    <property type="evidence" value="ECO:0007669"/>
    <property type="project" value="UniProtKB-SubCell"/>
</dbReference>
<keyword evidence="2 6" id="KW-0812">Transmembrane</keyword>
<dbReference type="STRING" id="662367.SAMN05216167_104260"/>
<dbReference type="InterPro" id="IPR050739">
    <property type="entry name" value="MFP"/>
</dbReference>
<evidence type="ECO:0000259" key="7">
    <source>
        <dbReference type="Pfam" id="PF25917"/>
    </source>
</evidence>
<sequence length="370" mass="40337">MATLTEEMTTTDEKSGLSTYLPRIIIGLVLIVGGYFGYQAFRHSQQYETTDNAQIEGNSAPVLARVAGYVKSVNVDDYALVKKGQSLVTIDPEEYDVALAQSEADYQQSLADLATARADLQNAQATARNVSQNARVAQSNAAVQAIRRNKAQQDLQRDQNLYKEQSLTKKQLEDTQNNVDIQAGQYNANVEQINLAKTSESVAQAGIAKAQANIHKIQAVLKVKQAAIDNAKLRVGYARLEAPITGKIGRKNVVAGQYVQPGQNLFTIVADSTFWVVANFKETQLEKMQLGQPVDIKLDAYPDLDIKGRVASLSDATGARFALLPADNASGNFVKITQRVPVKIEILNPGKYKNQLRAGLSVDAEVRVAN</sequence>
<dbReference type="RefSeq" id="WP_093826771.1">
    <property type="nucleotide sequence ID" value="NZ_FOLQ01000004.1"/>
</dbReference>
<organism evidence="9 10">
    <name type="scientific">Spirosoma endophyticum</name>
    <dbReference type="NCBI Taxonomy" id="662367"/>
    <lineage>
        <taxon>Bacteria</taxon>
        <taxon>Pseudomonadati</taxon>
        <taxon>Bacteroidota</taxon>
        <taxon>Cytophagia</taxon>
        <taxon>Cytophagales</taxon>
        <taxon>Cytophagaceae</taxon>
        <taxon>Spirosoma</taxon>
    </lineage>
</organism>
<dbReference type="Gene3D" id="1.10.287.470">
    <property type="entry name" value="Helix hairpin bin"/>
    <property type="match status" value="1"/>
</dbReference>
<dbReference type="Proteomes" id="UP000198598">
    <property type="component" value="Unassembled WGS sequence"/>
</dbReference>
<dbReference type="Gene3D" id="2.40.30.170">
    <property type="match status" value="1"/>
</dbReference>
<evidence type="ECO:0000313" key="9">
    <source>
        <dbReference type="EMBL" id="SFD29760.1"/>
    </source>
</evidence>
<comment type="subcellular location">
    <subcellularLocation>
        <location evidence="1">Membrane</location>
        <topology evidence="1">Single-pass membrane protein</topology>
    </subcellularLocation>
</comment>
<dbReference type="Pfam" id="PF25954">
    <property type="entry name" value="Beta-barrel_RND_2"/>
    <property type="match status" value="1"/>
</dbReference>
<dbReference type="Gene3D" id="2.40.50.100">
    <property type="match status" value="1"/>
</dbReference>
<keyword evidence="5" id="KW-0175">Coiled coil</keyword>
<evidence type="ECO:0000256" key="3">
    <source>
        <dbReference type="ARBA" id="ARBA00022989"/>
    </source>
</evidence>
<protein>
    <submittedName>
        <fullName evidence="9">Membrane fusion protein, multidrug efflux system</fullName>
    </submittedName>
</protein>
<evidence type="ECO:0000256" key="5">
    <source>
        <dbReference type="SAM" id="Coils"/>
    </source>
</evidence>
<dbReference type="EMBL" id="FOLQ01000004">
    <property type="protein sequence ID" value="SFD29760.1"/>
    <property type="molecule type" value="Genomic_DNA"/>
</dbReference>
<accession>A0A1I1RH20</accession>
<evidence type="ECO:0000256" key="6">
    <source>
        <dbReference type="SAM" id="Phobius"/>
    </source>
</evidence>
<evidence type="ECO:0000313" key="10">
    <source>
        <dbReference type="Proteomes" id="UP000198598"/>
    </source>
</evidence>
<keyword evidence="4 6" id="KW-0472">Membrane</keyword>
<keyword evidence="10" id="KW-1185">Reference proteome</keyword>
<evidence type="ECO:0000256" key="4">
    <source>
        <dbReference type="ARBA" id="ARBA00023136"/>
    </source>
</evidence>